<keyword evidence="10" id="KW-0342">GTP-binding</keyword>
<evidence type="ECO:0000256" key="10">
    <source>
        <dbReference type="ARBA" id="ARBA00023134"/>
    </source>
</evidence>
<dbReference type="FunFam" id="3.30.40.10:FF:000130">
    <property type="entry name" value="E3 ubiquitin-protein ligase TRIM23"/>
    <property type="match status" value="1"/>
</dbReference>
<dbReference type="AlphaFoldDB" id="A0A7R9P1A2"/>
<evidence type="ECO:0000256" key="11">
    <source>
        <dbReference type="ARBA" id="ARBA00061142"/>
    </source>
</evidence>
<evidence type="ECO:0000256" key="6">
    <source>
        <dbReference type="ARBA" id="ARBA00022741"/>
    </source>
</evidence>
<sequence length="166" mass="19212">MQVPCKEEPASGRYMQVPCKEEPASEQYMQVPCKEEPASEQYMQVPDQEKRRPSWMLYWSTTVHSVLECRVCEDVFGLQGDKVPRLLYCGHTVCHACLLRLPLRDNVVQCPFDRQPTPTGNSGVWGLKKNFALLELLERLQYTQEKSTLFLTADLLEKERQASHYT</sequence>
<comment type="pathway">
    <text evidence="2">Protein modification; protein ubiquitination.</text>
</comment>
<evidence type="ECO:0000256" key="12">
    <source>
        <dbReference type="PROSITE-ProRule" id="PRU00175"/>
    </source>
</evidence>
<dbReference type="Gene3D" id="3.30.40.10">
    <property type="entry name" value="Zinc/RING finger domain, C3HC4 (zinc finger)"/>
    <property type="match status" value="1"/>
</dbReference>
<evidence type="ECO:0000256" key="4">
    <source>
        <dbReference type="ARBA" id="ARBA00022679"/>
    </source>
</evidence>
<dbReference type="EC" id="2.3.2.27" evidence="3"/>
<evidence type="ECO:0000256" key="1">
    <source>
        <dbReference type="ARBA" id="ARBA00000900"/>
    </source>
</evidence>
<keyword evidence="6" id="KW-0547">Nucleotide-binding</keyword>
<reference evidence="14" key="1">
    <citation type="submission" date="2020-11" db="EMBL/GenBank/DDBJ databases">
        <authorList>
            <person name="Tran Van P."/>
        </authorList>
    </citation>
    <scope>NUCLEOTIDE SEQUENCE</scope>
</reference>
<dbReference type="GO" id="GO:0008270">
    <property type="term" value="F:zinc ion binding"/>
    <property type="evidence" value="ECO:0007669"/>
    <property type="project" value="UniProtKB-KW"/>
</dbReference>
<keyword evidence="4" id="KW-0808">Transferase</keyword>
<keyword evidence="5" id="KW-0479">Metal-binding</keyword>
<evidence type="ECO:0000259" key="13">
    <source>
        <dbReference type="PROSITE" id="PS50089"/>
    </source>
</evidence>
<dbReference type="PROSITE" id="PS50089">
    <property type="entry name" value="ZF_RING_2"/>
    <property type="match status" value="1"/>
</dbReference>
<evidence type="ECO:0000256" key="3">
    <source>
        <dbReference type="ARBA" id="ARBA00012483"/>
    </source>
</evidence>
<dbReference type="GO" id="GO:0005525">
    <property type="term" value="F:GTP binding"/>
    <property type="evidence" value="ECO:0007669"/>
    <property type="project" value="UniProtKB-KW"/>
</dbReference>
<accession>A0A7R9P1A2</accession>
<evidence type="ECO:0000256" key="9">
    <source>
        <dbReference type="ARBA" id="ARBA00022833"/>
    </source>
</evidence>
<dbReference type="PROSITE" id="PS00518">
    <property type="entry name" value="ZF_RING_1"/>
    <property type="match status" value="1"/>
</dbReference>
<evidence type="ECO:0000256" key="5">
    <source>
        <dbReference type="ARBA" id="ARBA00022723"/>
    </source>
</evidence>
<evidence type="ECO:0000256" key="8">
    <source>
        <dbReference type="ARBA" id="ARBA00022786"/>
    </source>
</evidence>
<protein>
    <recommendedName>
        <fullName evidence="3">RING-type E3 ubiquitin transferase</fullName>
        <ecNumber evidence="3">2.3.2.27</ecNumber>
    </recommendedName>
</protein>
<keyword evidence="8" id="KW-0833">Ubl conjugation pathway</keyword>
<evidence type="ECO:0000256" key="2">
    <source>
        <dbReference type="ARBA" id="ARBA00004906"/>
    </source>
</evidence>
<dbReference type="SMART" id="SM00184">
    <property type="entry name" value="RING"/>
    <property type="match status" value="1"/>
</dbReference>
<dbReference type="InterPro" id="IPR017907">
    <property type="entry name" value="Znf_RING_CS"/>
</dbReference>
<dbReference type="InterPro" id="IPR013083">
    <property type="entry name" value="Znf_RING/FYVE/PHD"/>
</dbReference>
<dbReference type="SUPFAM" id="SSF57850">
    <property type="entry name" value="RING/U-box"/>
    <property type="match status" value="1"/>
</dbReference>
<dbReference type="PANTHER" id="PTHR47156">
    <property type="entry name" value="PROTEIN CBG20824"/>
    <property type="match status" value="1"/>
</dbReference>
<feature type="domain" description="RING-type" evidence="13">
    <location>
        <begin position="69"/>
        <end position="114"/>
    </location>
</feature>
<organism evidence="14">
    <name type="scientific">Timema tahoe</name>
    <dbReference type="NCBI Taxonomy" id="61484"/>
    <lineage>
        <taxon>Eukaryota</taxon>
        <taxon>Metazoa</taxon>
        <taxon>Ecdysozoa</taxon>
        <taxon>Arthropoda</taxon>
        <taxon>Hexapoda</taxon>
        <taxon>Insecta</taxon>
        <taxon>Pterygota</taxon>
        <taxon>Neoptera</taxon>
        <taxon>Polyneoptera</taxon>
        <taxon>Phasmatodea</taxon>
        <taxon>Timematodea</taxon>
        <taxon>Timematoidea</taxon>
        <taxon>Timematidae</taxon>
        <taxon>Timema</taxon>
    </lineage>
</organism>
<keyword evidence="7 12" id="KW-0863">Zinc-finger</keyword>
<dbReference type="InterPro" id="IPR052667">
    <property type="entry name" value="E3_ubiquitin-ligase_RING"/>
</dbReference>
<dbReference type="InterPro" id="IPR001841">
    <property type="entry name" value="Znf_RING"/>
</dbReference>
<dbReference type="InterPro" id="IPR027370">
    <property type="entry name" value="Znf-RING_euk"/>
</dbReference>
<dbReference type="EMBL" id="OE009077">
    <property type="protein sequence ID" value="CAD7463736.1"/>
    <property type="molecule type" value="Genomic_DNA"/>
</dbReference>
<evidence type="ECO:0000313" key="14">
    <source>
        <dbReference type="EMBL" id="CAD7463736.1"/>
    </source>
</evidence>
<comment type="catalytic activity">
    <reaction evidence="1">
        <text>S-ubiquitinyl-[E2 ubiquitin-conjugating enzyme]-L-cysteine + [acceptor protein]-L-lysine = [E2 ubiquitin-conjugating enzyme]-L-cysteine + N(6)-ubiquitinyl-[acceptor protein]-L-lysine.</text>
        <dbReference type="EC" id="2.3.2.27"/>
    </reaction>
</comment>
<dbReference type="CDD" id="cd16645">
    <property type="entry name" value="mRING-HC-C3HC3D_TRIM23_C-IX"/>
    <property type="match status" value="1"/>
</dbReference>
<dbReference type="Pfam" id="PF13445">
    <property type="entry name" value="zf-RING_UBOX"/>
    <property type="match status" value="1"/>
</dbReference>
<keyword evidence="9" id="KW-0862">Zinc</keyword>
<dbReference type="PANTHER" id="PTHR47156:SF10">
    <property type="entry name" value="E3 UBIQUITIN-PROTEIN LIGASE TRIM-21-RELATED"/>
    <property type="match status" value="1"/>
</dbReference>
<proteinExistence type="inferred from homology"/>
<gene>
    <name evidence="14" type="ORF">TTEB3V08_LOCUS11617</name>
</gene>
<evidence type="ECO:0000256" key="7">
    <source>
        <dbReference type="ARBA" id="ARBA00022771"/>
    </source>
</evidence>
<comment type="similarity">
    <text evidence="11">In the C-terminal section; belongs to the small GTPase superfamily. Arf family.</text>
</comment>
<dbReference type="GO" id="GO:0061630">
    <property type="term" value="F:ubiquitin protein ligase activity"/>
    <property type="evidence" value="ECO:0007669"/>
    <property type="project" value="UniProtKB-EC"/>
</dbReference>
<name>A0A7R9P1A2_9NEOP</name>